<dbReference type="OrthoDB" id="3688893at2"/>
<dbReference type="SMART" id="SM00065">
    <property type="entry name" value="GAF"/>
    <property type="match status" value="1"/>
</dbReference>
<dbReference type="InterPro" id="IPR003018">
    <property type="entry name" value="GAF"/>
</dbReference>
<dbReference type="InterPro" id="IPR000014">
    <property type="entry name" value="PAS"/>
</dbReference>
<evidence type="ECO:0000256" key="2">
    <source>
        <dbReference type="ARBA" id="ARBA00023163"/>
    </source>
</evidence>
<feature type="domain" description="ANTAR" evidence="6">
    <location>
        <begin position="356"/>
        <end position="417"/>
    </location>
</feature>
<keyword evidence="8" id="KW-1185">Reference proteome</keyword>
<evidence type="ECO:0000256" key="3">
    <source>
        <dbReference type="SAM" id="Coils"/>
    </source>
</evidence>
<feature type="coiled-coil region" evidence="3">
    <location>
        <begin position="17"/>
        <end position="51"/>
    </location>
</feature>
<proteinExistence type="predicted"/>
<feature type="region of interest" description="Disordered" evidence="4">
    <location>
        <begin position="236"/>
        <end position="257"/>
    </location>
</feature>
<feature type="domain" description="PAS" evidence="5">
    <location>
        <begin position="48"/>
        <end position="118"/>
    </location>
</feature>
<protein>
    <submittedName>
        <fullName evidence="7">PAS domain-containing protein</fullName>
    </submittedName>
</protein>
<keyword evidence="1" id="KW-0805">Transcription regulation</keyword>
<evidence type="ECO:0000313" key="8">
    <source>
        <dbReference type="Proteomes" id="UP000245469"/>
    </source>
</evidence>
<dbReference type="InterPro" id="IPR029016">
    <property type="entry name" value="GAF-like_dom_sf"/>
</dbReference>
<dbReference type="InterPro" id="IPR036388">
    <property type="entry name" value="WH-like_DNA-bd_sf"/>
</dbReference>
<dbReference type="PROSITE" id="PS50112">
    <property type="entry name" value="PAS"/>
    <property type="match status" value="1"/>
</dbReference>
<evidence type="ECO:0000259" key="5">
    <source>
        <dbReference type="PROSITE" id="PS50112"/>
    </source>
</evidence>
<dbReference type="SMART" id="SM01012">
    <property type="entry name" value="ANTAR"/>
    <property type="match status" value="1"/>
</dbReference>
<dbReference type="AlphaFoldDB" id="A0A315ZS94"/>
<name>A0A315ZS94_9ACTN</name>
<feature type="compositionally biased region" description="Low complexity" evidence="4">
    <location>
        <begin position="178"/>
        <end position="189"/>
    </location>
</feature>
<dbReference type="SUPFAM" id="SSF55781">
    <property type="entry name" value="GAF domain-like"/>
    <property type="match status" value="1"/>
</dbReference>
<reference evidence="7 8" key="1">
    <citation type="submission" date="2018-03" db="EMBL/GenBank/DDBJ databases">
        <title>Genomic Encyclopedia of Archaeal and Bacterial Type Strains, Phase II (KMG-II): from individual species to whole genera.</title>
        <authorList>
            <person name="Goeker M."/>
        </authorList>
    </citation>
    <scope>NUCLEOTIDE SEQUENCE [LARGE SCALE GENOMIC DNA]</scope>
    <source>
        <strain evidence="7 8">DSM 44889</strain>
    </source>
</reference>
<dbReference type="PROSITE" id="PS50921">
    <property type="entry name" value="ANTAR"/>
    <property type="match status" value="1"/>
</dbReference>
<accession>A0A315ZS94</accession>
<dbReference type="Pfam" id="PF08448">
    <property type="entry name" value="PAS_4"/>
    <property type="match status" value="1"/>
</dbReference>
<dbReference type="Gene3D" id="3.30.450.40">
    <property type="match status" value="1"/>
</dbReference>
<comment type="caution">
    <text evidence="7">The sequence shown here is derived from an EMBL/GenBank/DDBJ whole genome shotgun (WGS) entry which is preliminary data.</text>
</comment>
<feature type="compositionally biased region" description="Polar residues" evidence="4">
    <location>
        <begin position="236"/>
        <end position="252"/>
    </location>
</feature>
<dbReference type="InterPro" id="IPR013656">
    <property type="entry name" value="PAS_4"/>
</dbReference>
<dbReference type="Pfam" id="PF13185">
    <property type="entry name" value="GAF_2"/>
    <property type="match status" value="1"/>
</dbReference>
<dbReference type="Gene3D" id="1.10.10.10">
    <property type="entry name" value="Winged helix-like DNA-binding domain superfamily/Winged helix DNA-binding domain"/>
    <property type="match status" value="1"/>
</dbReference>
<evidence type="ECO:0000256" key="4">
    <source>
        <dbReference type="SAM" id="MobiDB-lite"/>
    </source>
</evidence>
<evidence type="ECO:0000256" key="1">
    <source>
        <dbReference type="ARBA" id="ARBA00023015"/>
    </source>
</evidence>
<evidence type="ECO:0000259" key="6">
    <source>
        <dbReference type="PROSITE" id="PS50921"/>
    </source>
</evidence>
<dbReference type="SMART" id="SM00091">
    <property type="entry name" value="PAS"/>
    <property type="match status" value="1"/>
</dbReference>
<dbReference type="InterPro" id="IPR005561">
    <property type="entry name" value="ANTAR"/>
</dbReference>
<keyword evidence="2" id="KW-0804">Transcription</keyword>
<dbReference type="SUPFAM" id="SSF55785">
    <property type="entry name" value="PYP-like sensor domain (PAS domain)"/>
    <property type="match status" value="1"/>
</dbReference>
<dbReference type="GO" id="GO:0003723">
    <property type="term" value="F:RNA binding"/>
    <property type="evidence" value="ECO:0007669"/>
    <property type="project" value="InterPro"/>
</dbReference>
<dbReference type="EMBL" id="QGDQ01000032">
    <property type="protein sequence ID" value="PWJ48162.1"/>
    <property type="molecule type" value="Genomic_DNA"/>
</dbReference>
<sequence>MSSAPSASSHHPLELQVQRLTEELVAADRELAAQQETVDQLVARQEQARESARRLLHALPTPVMTTDAEGEIELSNAAASALLAVPSGSLASTSVQAFIAAEDRPLAQSLLSRAGRDGTAVARLRVQPREGARREVQAVVSACSSEAGERRLVLVLPAGSDVRHDDGTELPELPAQLQGHSQGQTQGQQDSDDDDHAVAAIRSMAQLVLLAVGEVPQHQLLGAVAAAAVAAVPGATCSSASTGDPAQPTDSAADSAEAQWVDGAQWSADEGPASLAHRTGEVVVSADLGADERWPRLARRVAEGPVSAVVSVPLRVGGRVIGVVNAYGGQVGEIDRERASAFAESASAVLEVAERTAAVRAEVENLKLAMQSRAAIEQAKGALASRLECTVDEAFSAMVVMSQDRNVKVRDIGVLVASAPSDTSLDLALGAALERARQRAAGQPRA</sequence>
<dbReference type="Gene3D" id="3.30.450.20">
    <property type="entry name" value="PAS domain"/>
    <property type="match status" value="1"/>
</dbReference>
<gene>
    <name evidence="7" type="ORF">BXY45_13242</name>
</gene>
<dbReference type="InterPro" id="IPR035965">
    <property type="entry name" value="PAS-like_dom_sf"/>
</dbReference>
<feature type="region of interest" description="Disordered" evidence="4">
    <location>
        <begin position="163"/>
        <end position="194"/>
    </location>
</feature>
<evidence type="ECO:0000313" key="7">
    <source>
        <dbReference type="EMBL" id="PWJ48162.1"/>
    </source>
</evidence>
<keyword evidence="3" id="KW-0175">Coiled coil</keyword>
<organism evidence="7 8">
    <name type="scientific">Quadrisphaera granulorum</name>
    <dbReference type="NCBI Taxonomy" id="317664"/>
    <lineage>
        <taxon>Bacteria</taxon>
        <taxon>Bacillati</taxon>
        <taxon>Actinomycetota</taxon>
        <taxon>Actinomycetes</taxon>
        <taxon>Kineosporiales</taxon>
        <taxon>Kineosporiaceae</taxon>
        <taxon>Quadrisphaera</taxon>
    </lineage>
</organism>
<dbReference type="Pfam" id="PF03861">
    <property type="entry name" value="ANTAR"/>
    <property type="match status" value="1"/>
</dbReference>
<dbReference type="Proteomes" id="UP000245469">
    <property type="component" value="Unassembled WGS sequence"/>
</dbReference>